<feature type="domain" description="Disease resistance protein winged helix" evidence="7">
    <location>
        <begin position="430"/>
        <end position="502"/>
    </location>
</feature>
<dbReference type="InterPro" id="IPR042197">
    <property type="entry name" value="Apaf_helical"/>
</dbReference>
<evidence type="ECO:0000256" key="3">
    <source>
        <dbReference type="ARBA" id="ARBA00022821"/>
    </source>
</evidence>
<gene>
    <name evidence="9" type="ORF">FSB_LOCUS4014</name>
</gene>
<dbReference type="Gene3D" id="3.40.50.300">
    <property type="entry name" value="P-loop containing nucleotide triphosphate hydrolases"/>
    <property type="match status" value="1"/>
</dbReference>
<dbReference type="SUPFAM" id="SSF52540">
    <property type="entry name" value="P-loop containing nucleoside triphosphate hydrolases"/>
    <property type="match status" value="1"/>
</dbReference>
<dbReference type="AlphaFoldDB" id="A0A2N9EMS4"/>
<evidence type="ECO:0000259" key="5">
    <source>
        <dbReference type="Pfam" id="PF00931"/>
    </source>
</evidence>
<evidence type="ECO:0000259" key="6">
    <source>
        <dbReference type="Pfam" id="PF18052"/>
    </source>
</evidence>
<keyword evidence="1" id="KW-0677">Repeat</keyword>
<dbReference type="EMBL" id="OIVN01000201">
    <property type="protein sequence ID" value="SPC76132.1"/>
    <property type="molecule type" value="Genomic_DNA"/>
</dbReference>
<dbReference type="GO" id="GO:0005524">
    <property type="term" value="F:ATP binding"/>
    <property type="evidence" value="ECO:0007669"/>
    <property type="project" value="UniProtKB-KW"/>
</dbReference>
<accession>A0A2N9EMS4</accession>
<dbReference type="InterPro" id="IPR058922">
    <property type="entry name" value="WHD_DRP"/>
</dbReference>
<dbReference type="PROSITE" id="PS51450">
    <property type="entry name" value="LRR"/>
    <property type="match status" value="1"/>
</dbReference>
<evidence type="ECO:0000259" key="8">
    <source>
        <dbReference type="Pfam" id="PF23598"/>
    </source>
</evidence>
<proteinExistence type="predicted"/>
<protein>
    <recommendedName>
        <fullName evidence="10">Disease resistance protein RGA3</fullName>
    </recommendedName>
</protein>
<reference evidence="9" key="1">
    <citation type="submission" date="2018-02" db="EMBL/GenBank/DDBJ databases">
        <authorList>
            <person name="Cohen D.B."/>
            <person name="Kent A.D."/>
        </authorList>
    </citation>
    <scope>NUCLEOTIDE SEQUENCE</scope>
</reference>
<dbReference type="InterPro" id="IPR027417">
    <property type="entry name" value="P-loop_NTPase"/>
</dbReference>
<dbReference type="InterPro" id="IPR055414">
    <property type="entry name" value="LRR_R13L4/SHOC2-like"/>
</dbReference>
<dbReference type="Gene3D" id="1.10.8.430">
    <property type="entry name" value="Helical domain of apoptotic protease-activating factors"/>
    <property type="match status" value="1"/>
</dbReference>
<dbReference type="InterPro" id="IPR006553">
    <property type="entry name" value="Leu-rich_rpt_Cys-con_subtyp"/>
</dbReference>
<dbReference type="CDD" id="cd14798">
    <property type="entry name" value="RX-CC_like"/>
    <property type="match status" value="1"/>
</dbReference>
<dbReference type="SMART" id="SM00367">
    <property type="entry name" value="LRR_CC"/>
    <property type="match status" value="3"/>
</dbReference>
<feature type="domain" description="NB-ARC" evidence="5">
    <location>
        <begin position="174"/>
        <end position="345"/>
    </location>
</feature>
<dbReference type="GO" id="GO:0006952">
    <property type="term" value="P:defense response"/>
    <property type="evidence" value="ECO:0007669"/>
    <property type="project" value="UniProtKB-KW"/>
</dbReference>
<dbReference type="Pfam" id="PF00931">
    <property type="entry name" value="NB-ARC"/>
    <property type="match status" value="1"/>
</dbReference>
<dbReference type="SUPFAM" id="SSF52058">
    <property type="entry name" value="L domain-like"/>
    <property type="match status" value="1"/>
</dbReference>
<feature type="domain" description="Disease resistance R13L4/SHOC-2-like LRR" evidence="8">
    <location>
        <begin position="575"/>
        <end position="752"/>
    </location>
</feature>
<dbReference type="InterPro" id="IPR038005">
    <property type="entry name" value="RX-like_CC"/>
</dbReference>
<dbReference type="InterPro" id="IPR001611">
    <property type="entry name" value="Leu-rich_rpt"/>
</dbReference>
<feature type="domain" description="Disease resistance N-terminal" evidence="6">
    <location>
        <begin position="14"/>
        <end position="101"/>
    </location>
</feature>
<evidence type="ECO:0000256" key="2">
    <source>
        <dbReference type="ARBA" id="ARBA00022741"/>
    </source>
</evidence>
<dbReference type="Gene3D" id="1.20.5.4130">
    <property type="match status" value="1"/>
</dbReference>
<evidence type="ECO:0000256" key="4">
    <source>
        <dbReference type="ARBA" id="ARBA00022840"/>
    </source>
</evidence>
<dbReference type="Gene3D" id="1.10.10.10">
    <property type="entry name" value="Winged helix-like DNA-binding domain superfamily/Winged helix DNA-binding domain"/>
    <property type="match status" value="1"/>
</dbReference>
<evidence type="ECO:0000259" key="7">
    <source>
        <dbReference type="Pfam" id="PF23559"/>
    </source>
</evidence>
<sequence length="988" mass="111216">MAEGALFHLAGKVLSVLGSLASSYALQEAKLALGVKTEIENLTNTVSTIQAVILDAEKQSSHNNQIKDWLTKLEDVLHDADDSLDDFSTEVLRHKVMTGNKMTKEVRTFFSSSNQLAFSLKMGHEIKAIRERLNAFADDKMKFHLNENSIEPQVMNNDRETYSFVLEEEVVGRENDKKVIIERLLDDNIVENISIVPIVGIGGLGKTTLAQLVYNDENVNKSFKEVKFWICISDIFDVKRIVKEILEQLTKKKPEGSLEILQNQLREKLNGKKYFIVLDDVWNDDQDKWLLLKNLLMGGARGSRIIVTTRSENVARITGATSWHALKGLNEEKTWSLFVKLAFEQGKLPENQAFISLGKEIVDKCGGVPLAIRTIASLLRSKASENEWRSFKNYELSKIAREENGILMTLKLSYDHLPSHLKQCFAYCRLFPKDYYIQVNTLIHLWAAQGFMKLSNPRQRVEDVGREYFMALLWRCFFQDVGKDEFGNIVFCKMHDLMHDLATLVAGTKSVILTSTDENISEQVRHVSFDIQDSLSDLENSSRQLPISMVKGLKIRTILVANVWGELGKQISDVLVSNLNYLRTLDLSNSKLLVVPHSIGELKHLRYLDLSRNPITILPNSITKLLNLQTLRLSWCTSLRELPRGIKKLVNLRHLDISGCDGLTHMPLGLRHLTSLEILSDFLVSQEGFNAARSSCGWCKTKKATSSGGLSELKELSNLGAWDETECYDEESLEGLQPHPNLKALELSVVYGCENSKLALEYISEEEDSVSNVFGGSSSSSSKTIEFFPSLSSLYIDYCPNLKGWWRKDYDNEPDHLLLPSFPCLSKLSIDSCPNLTSMPPFPYLKESLELSGTSPKVLQQTMKMGTRQRASTATTSTSTSSSSCFPLSQLQSLWLRDVKDLESLPEEWLGNLTSLQRLAIRNCPNLTSFPEEWLGNLTSLQSLGKDARGKQVKIGPTLLMSQFVEVDLGGPASGIQFLLLLEVFEFI</sequence>
<dbReference type="InterPro" id="IPR041118">
    <property type="entry name" value="Rx_N"/>
</dbReference>
<keyword evidence="3" id="KW-0611">Plant defense</keyword>
<name>A0A2N9EMS4_FAGSY</name>
<dbReference type="Pfam" id="PF23559">
    <property type="entry name" value="WHD_DRP"/>
    <property type="match status" value="1"/>
</dbReference>
<dbReference type="FunFam" id="1.10.10.10:FF:000322">
    <property type="entry name" value="Probable disease resistance protein At1g63360"/>
    <property type="match status" value="1"/>
</dbReference>
<dbReference type="InterPro" id="IPR036388">
    <property type="entry name" value="WH-like_DNA-bd_sf"/>
</dbReference>
<keyword evidence="4" id="KW-0067">ATP-binding</keyword>
<evidence type="ECO:0000256" key="1">
    <source>
        <dbReference type="ARBA" id="ARBA00022737"/>
    </source>
</evidence>
<dbReference type="FunFam" id="3.40.50.300:FF:001091">
    <property type="entry name" value="Probable disease resistance protein At1g61300"/>
    <property type="match status" value="1"/>
</dbReference>
<evidence type="ECO:0000313" key="9">
    <source>
        <dbReference type="EMBL" id="SPC76132.1"/>
    </source>
</evidence>
<organism evidence="9">
    <name type="scientific">Fagus sylvatica</name>
    <name type="common">Beechnut</name>
    <dbReference type="NCBI Taxonomy" id="28930"/>
    <lineage>
        <taxon>Eukaryota</taxon>
        <taxon>Viridiplantae</taxon>
        <taxon>Streptophyta</taxon>
        <taxon>Embryophyta</taxon>
        <taxon>Tracheophyta</taxon>
        <taxon>Spermatophyta</taxon>
        <taxon>Magnoliopsida</taxon>
        <taxon>eudicotyledons</taxon>
        <taxon>Gunneridae</taxon>
        <taxon>Pentapetalae</taxon>
        <taxon>rosids</taxon>
        <taxon>fabids</taxon>
        <taxon>Fagales</taxon>
        <taxon>Fagaceae</taxon>
        <taxon>Fagus</taxon>
    </lineage>
</organism>
<dbReference type="InterPro" id="IPR032675">
    <property type="entry name" value="LRR_dom_sf"/>
</dbReference>
<dbReference type="PRINTS" id="PR00364">
    <property type="entry name" value="DISEASERSIST"/>
</dbReference>
<dbReference type="Pfam" id="PF23598">
    <property type="entry name" value="LRR_14"/>
    <property type="match status" value="1"/>
</dbReference>
<dbReference type="Pfam" id="PF18052">
    <property type="entry name" value="Rx_N"/>
    <property type="match status" value="1"/>
</dbReference>
<dbReference type="GO" id="GO:0051707">
    <property type="term" value="P:response to other organism"/>
    <property type="evidence" value="ECO:0007669"/>
    <property type="project" value="UniProtKB-ARBA"/>
</dbReference>
<dbReference type="Gene3D" id="3.80.10.10">
    <property type="entry name" value="Ribonuclease Inhibitor"/>
    <property type="match status" value="2"/>
</dbReference>
<dbReference type="GO" id="GO:0043531">
    <property type="term" value="F:ADP binding"/>
    <property type="evidence" value="ECO:0007669"/>
    <property type="project" value="InterPro"/>
</dbReference>
<dbReference type="InterPro" id="IPR002182">
    <property type="entry name" value="NB-ARC"/>
</dbReference>
<dbReference type="PANTHER" id="PTHR36766">
    <property type="entry name" value="PLANT BROAD-SPECTRUM MILDEW RESISTANCE PROTEIN RPW8"/>
    <property type="match status" value="1"/>
</dbReference>
<keyword evidence="2" id="KW-0547">Nucleotide-binding</keyword>
<evidence type="ECO:0008006" key="10">
    <source>
        <dbReference type="Google" id="ProtNLM"/>
    </source>
</evidence>
<dbReference type="PANTHER" id="PTHR36766:SF38">
    <property type="entry name" value="DISEASE RESISTANCE PROTEIN RGA3"/>
    <property type="match status" value="1"/>
</dbReference>